<accession>A0ABP9YDV3</accession>
<evidence type="ECO:0000313" key="2">
    <source>
        <dbReference type="Proteomes" id="UP001476247"/>
    </source>
</evidence>
<gene>
    <name evidence="1" type="ORF">HPULCUR_009950</name>
</gene>
<comment type="caution">
    <text evidence="1">The sequence shown here is derived from an EMBL/GenBank/DDBJ whole genome shotgun (WGS) entry which is preliminary data.</text>
</comment>
<keyword evidence="2" id="KW-1185">Reference proteome</keyword>
<reference evidence="1 2" key="1">
    <citation type="submission" date="2024-04" db="EMBL/GenBank/DDBJ databases">
        <title>genome sequences of Mucor flavus KT1a and Helicostylum pulchrum KT1b strains isolation_sourced from the surface of a dry-aged beef.</title>
        <authorList>
            <person name="Toyotome T."/>
            <person name="Hosono M."/>
            <person name="Torimaru M."/>
            <person name="Fukuda K."/>
            <person name="Mikami N."/>
        </authorList>
    </citation>
    <scope>NUCLEOTIDE SEQUENCE [LARGE SCALE GENOMIC DNA]</scope>
    <source>
        <strain evidence="1 2">KT1b</strain>
    </source>
</reference>
<name>A0ABP9YDV3_9FUNG</name>
<sequence length="88" mass="9761">MSTQEIHLFESINDTNESNTFKEVFKAGKEYSSLATAREEALSFGKENNTAFLTSNSNATRQSLLLSCKHGSTPHLQKKLEDFSNSTA</sequence>
<proteinExistence type="predicted"/>
<evidence type="ECO:0000313" key="1">
    <source>
        <dbReference type="EMBL" id="GAA5804457.1"/>
    </source>
</evidence>
<protein>
    <submittedName>
        <fullName evidence="1">Uncharacterized protein</fullName>
    </submittedName>
</protein>
<dbReference type="EMBL" id="BAABUJ010000035">
    <property type="protein sequence ID" value="GAA5804457.1"/>
    <property type="molecule type" value="Genomic_DNA"/>
</dbReference>
<dbReference type="Proteomes" id="UP001476247">
    <property type="component" value="Unassembled WGS sequence"/>
</dbReference>
<organism evidence="1 2">
    <name type="scientific">Helicostylum pulchrum</name>
    <dbReference type="NCBI Taxonomy" id="562976"/>
    <lineage>
        <taxon>Eukaryota</taxon>
        <taxon>Fungi</taxon>
        <taxon>Fungi incertae sedis</taxon>
        <taxon>Mucoromycota</taxon>
        <taxon>Mucoromycotina</taxon>
        <taxon>Mucoromycetes</taxon>
        <taxon>Mucorales</taxon>
        <taxon>Mucorineae</taxon>
        <taxon>Mucoraceae</taxon>
        <taxon>Helicostylum</taxon>
    </lineage>
</organism>